<comment type="caution">
    <text evidence="1">The sequence shown here is derived from an EMBL/GenBank/DDBJ whole genome shotgun (WGS) entry which is preliminary data.</text>
</comment>
<reference evidence="1 3" key="1">
    <citation type="journal article" date="2020" name="Mol. Biol. Evol.">
        <title>Distinct Expression and Methylation Patterns for Genes with Different Fates following a Single Whole-Genome Duplication in Flowering Plants.</title>
        <authorList>
            <person name="Shi T."/>
            <person name="Rahmani R.S."/>
            <person name="Gugger P.F."/>
            <person name="Wang M."/>
            <person name="Li H."/>
            <person name="Zhang Y."/>
            <person name="Li Z."/>
            <person name="Wang Q."/>
            <person name="Van de Peer Y."/>
            <person name="Marchal K."/>
            <person name="Chen J."/>
        </authorList>
    </citation>
    <scope>NUCLEOTIDE SEQUENCE [LARGE SCALE GENOMIC DNA]</scope>
    <source>
        <tissue evidence="1">Leaf</tissue>
    </source>
</reference>
<proteinExistence type="predicted"/>
<dbReference type="AlphaFoldDB" id="A0A822XFJ0"/>
<evidence type="ECO:0000313" key="3">
    <source>
        <dbReference type="Proteomes" id="UP000607653"/>
    </source>
</evidence>
<dbReference type="EMBL" id="DUZY01000001">
    <property type="protein sequence ID" value="DAD17861.1"/>
    <property type="molecule type" value="Genomic_DNA"/>
</dbReference>
<protein>
    <submittedName>
        <fullName evidence="1">Uncharacterized protein</fullName>
    </submittedName>
</protein>
<name>A0A822XFJ0_NELNU</name>
<dbReference type="Proteomes" id="UP000607653">
    <property type="component" value="Unassembled WGS sequence"/>
</dbReference>
<accession>A0A822XFJ0</accession>
<sequence length="75" mass="8150">MDANCNPNARNHVCPCGQASLCSCARTPHPKKKQLLGDLLNCTCKSPQLPNARILLKEKVSFSCIVCTTAQQAHK</sequence>
<dbReference type="EMBL" id="DUZY01000001">
    <property type="protein sequence ID" value="DAD17863.1"/>
    <property type="molecule type" value="Genomic_DNA"/>
</dbReference>
<evidence type="ECO:0000313" key="2">
    <source>
        <dbReference type="EMBL" id="DAD17863.1"/>
    </source>
</evidence>
<organism evidence="1 3">
    <name type="scientific">Nelumbo nucifera</name>
    <name type="common">Sacred lotus</name>
    <dbReference type="NCBI Taxonomy" id="4432"/>
    <lineage>
        <taxon>Eukaryota</taxon>
        <taxon>Viridiplantae</taxon>
        <taxon>Streptophyta</taxon>
        <taxon>Embryophyta</taxon>
        <taxon>Tracheophyta</taxon>
        <taxon>Spermatophyta</taxon>
        <taxon>Magnoliopsida</taxon>
        <taxon>Proteales</taxon>
        <taxon>Nelumbonaceae</taxon>
        <taxon>Nelumbo</taxon>
    </lineage>
</organism>
<gene>
    <name evidence="1" type="ORF">HUJ06_019324</name>
    <name evidence="2" type="ORF">HUJ06_019326</name>
</gene>
<evidence type="ECO:0000313" key="1">
    <source>
        <dbReference type="EMBL" id="DAD17861.1"/>
    </source>
</evidence>
<keyword evidence="3" id="KW-1185">Reference proteome</keyword>